<dbReference type="Gene3D" id="1.10.10.10">
    <property type="entry name" value="Winged helix-like DNA-binding domain superfamily/Winged helix DNA-binding domain"/>
    <property type="match status" value="1"/>
</dbReference>
<dbReference type="GO" id="GO:0003677">
    <property type="term" value="F:DNA binding"/>
    <property type="evidence" value="ECO:0007669"/>
    <property type="project" value="UniProtKB-KW"/>
</dbReference>
<dbReference type="Proteomes" id="UP001549047">
    <property type="component" value="Unassembled WGS sequence"/>
</dbReference>
<organism evidence="5 6">
    <name type="scientific">Rhizobium aquaticum</name>
    <dbReference type="NCBI Taxonomy" id="1549636"/>
    <lineage>
        <taxon>Bacteria</taxon>
        <taxon>Pseudomonadati</taxon>
        <taxon>Pseudomonadota</taxon>
        <taxon>Alphaproteobacteria</taxon>
        <taxon>Hyphomicrobiales</taxon>
        <taxon>Rhizobiaceae</taxon>
        <taxon>Rhizobium/Agrobacterium group</taxon>
        <taxon>Rhizobium</taxon>
    </lineage>
</organism>
<evidence type="ECO:0000256" key="1">
    <source>
        <dbReference type="ARBA" id="ARBA00023015"/>
    </source>
</evidence>
<comment type="caution">
    <text evidence="5">The sequence shown here is derived from an EMBL/GenBank/DDBJ whole genome shotgun (WGS) entry which is preliminary data.</text>
</comment>
<name>A0ABV2J331_9HYPH</name>
<dbReference type="RefSeq" id="WP_354557651.1">
    <property type="nucleotide sequence ID" value="NZ_JBEPMB010000006.1"/>
</dbReference>
<evidence type="ECO:0000256" key="2">
    <source>
        <dbReference type="ARBA" id="ARBA00023125"/>
    </source>
</evidence>
<keyword evidence="1" id="KW-0805">Transcription regulation</keyword>
<dbReference type="PANTHER" id="PTHR33164">
    <property type="entry name" value="TRANSCRIPTIONAL REGULATOR, MARR FAMILY"/>
    <property type="match status" value="1"/>
</dbReference>
<dbReference type="PANTHER" id="PTHR33164:SF64">
    <property type="entry name" value="TRANSCRIPTIONAL REGULATOR SLYA"/>
    <property type="match status" value="1"/>
</dbReference>
<sequence length="154" mass="18058">MPKEDQTIGILLHDVARLMRRRFEQRARPVGLTRSQWHTLLLLSKNEGVHQKALAEMQEVEPITLMRLIDKLEERGLVERRKHETDRRIWMLYITQTARSLLEGAREFGNETRAEALEGISDADRVRLFEMLETMKSNLVEGCRQAAEVEKRHV</sequence>
<dbReference type="EMBL" id="JBEPMB010000006">
    <property type="protein sequence ID" value="MET3615162.1"/>
    <property type="molecule type" value="Genomic_DNA"/>
</dbReference>
<gene>
    <name evidence="5" type="ORF">ABID16_003505</name>
</gene>
<dbReference type="PROSITE" id="PS50995">
    <property type="entry name" value="HTH_MARR_2"/>
    <property type="match status" value="1"/>
</dbReference>
<keyword evidence="3" id="KW-0804">Transcription</keyword>
<protein>
    <submittedName>
        <fullName evidence="5">DNA-binding MarR family transcriptional regulator</fullName>
    </submittedName>
</protein>
<dbReference type="SUPFAM" id="SSF46785">
    <property type="entry name" value="Winged helix' DNA-binding domain"/>
    <property type="match status" value="1"/>
</dbReference>
<proteinExistence type="predicted"/>
<dbReference type="Pfam" id="PF01047">
    <property type="entry name" value="MarR"/>
    <property type="match status" value="1"/>
</dbReference>
<evidence type="ECO:0000313" key="5">
    <source>
        <dbReference type="EMBL" id="MET3615162.1"/>
    </source>
</evidence>
<evidence type="ECO:0000313" key="6">
    <source>
        <dbReference type="Proteomes" id="UP001549047"/>
    </source>
</evidence>
<keyword evidence="6" id="KW-1185">Reference proteome</keyword>
<dbReference type="InterPro" id="IPR000835">
    <property type="entry name" value="HTH_MarR-typ"/>
</dbReference>
<dbReference type="InterPro" id="IPR036388">
    <property type="entry name" value="WH-like_DNA-bd_sf"/>
</dbReference>
<dbReference type="SMART" id="SM00347">
    <property type="entry name" value="HTH_MARR"/>
    <property type="match status" value="1"/>
</dbReference>
<evidence type="ECO:0000256" key="3">
    <source>
        <dbReference type="ARBA" id="ARBA00023163"/>
    </source>
</evidence>
<reference evidence="5 6" key="1">
    <citation type="submission" date="2024-06" db="EMBL/GenBank/DDBJ databases">
        <title>Genomic Encyclopedia of Type Strains, Phase IV (KMG-IV): sequencing the most valuable type-strain genomes for metagenomic binning, comparative biology and taxonomic classification.</title>
        <authorList>
            <person name="Goeker M."/>
        </authorList>
    </citation>
    <scope>NUCLEOTIDE SEQUENCE [LARGE SCALE GENOMIC DNA]</scope>
    <source>
        <strain evidence="5 6">DSM 29780</strain>
    </source>
</reference>
<dbReference type="InterPro" id="IPR039422">
    <property type="entry name" value="MarR/SlyA-like"/>
</dbReference>
<dbReference type="PROSITE" id="PS01117">
    <property type="entry name" value="HTH_MARR_1"/>
    <property type="match status" value="1"/>
</dbReference>
<accession>A0ABV2J331</accession>
<evidence type="ECO:0000259" key="4">
    <source>
        <dbReference type="PROSITE" id="PS50995"/>
    </source>
</evidence>
<dbReference type="PRINTS" id="PR00598">
    <property type="entry name" value="HTHMARR"/>
</dbReference>
<dbReference type="InterPro" id="IPR036390">
    <property type="entry name" value="WH_DNA-bd_sf"/>
</dbReference>
<feature type="domain" description="HTH marR-type" evidence="4">
    <location>
        <begin position="5"/>
        <end position="137"/>
    </location>
</feature>
<dbReference type="InterPro" id="IPR023187">
    <property type="entry name" value="Tscrpt_reg_MarR-type_CS"/>
</dbReference>
<keyword evidence="2 5" id="KW-0238">DNA-binding</keyword>